<evidence type="ECO:0000313" key="1">
    <source>
        <dbReference type="EMBL" id="SDA85552.1"/>
    </source>
</evidence>
<dbReference type="PANTHER" id="PTHR31793:SF24">
    <property type="entry name" value="LONG-CHAIN ACYL-COA THIOESTERASE FADM"/>
    <property type="match status" value="1"/>
</dbReference>
<dbReference type="Proteomes" id="UP000198756">
    <property type="component" value="Unassembled WGS sequence"/>
</dbReference>
<proteinExistence type="predicted"/>
<dbReference type="SUPFAM" id="SSF54637">
    <property type="entry name" value="Thioesterase/thiol ester dehydrase-isomerase"/>
    <property type="match status" value="1"/>
</dbReference>
<gene>
    <name evidence="1" type="ORF">SAMN03080617_02801</name>
</gene>
<dbReference type="InterPro" id="IPR050563">
    <property type="entry name" value="4-hydroxybenzoyl-CoA_TE"/>
</dbReference>
<name>A0A1G5YT53_9BACT</name>
<dbReference type="PANTHER" id="PTHR31793">
    <property type="entry name" value="4-HYDROXYBENZOYL-COA THIOESTERASE FAMILY MEMBER"/>
    <property type="match status" value="1"/>
</dbReference>
<keyword evidence="2" id="KW-1185">Reference proteome</keyword>
<dbReference type="EMBL" id="FMXE01000020">
    <property type="protein sequence ID" value="SDA85552.1"/>
    <property type="molecule type" value="Genomic_DNA"/>
</dbReference>
<dbReference type="STRING" id="279824.SAMN03080617_02801"/>
<dbReference type="InterPro" id="IPR029069">
    <property type="entry name" value="HotDog_dom_sf"/>
</dbReference>
<dbReference type="OrthoDB" id="9791529at2"/>
<dbReference type="RefSeq" id="WP_092731007.1">
    <property type="nucleotide sequence ID" value="NZ_FMXE01000020.1"/>
</dbReference>
<dbReference type="Pfam" id="PF13279">
    <property type="entry name" value="4HBT_2"/>
    <property type="match status" value="1"/>
</dbReference>
<accession>A0A1G5YT53</accession>
<sequence>MEVLDPAKLKSQFSFSTPVQIRFSDIDGYLHVNNGIYFSYFEHARAVFLYTVCDWNVMTIGTVVGRIEIDYIRPIHLENKVEALVKCTRIGNSSFDLEQYLIGTDSKGESRVFSKCKCVMVSVDMKTMKPISVPEEYRLKLAVSSPQ</sequence>
<organism evidence="1 2">
    <name type="scientific">Algoriphagus alkaliphilus</name>
    <dbReference type="NCBI Taxonomy" id="279824"/>
    <lineage>
        <taxon>Bacteria</taxon>
        <taxon>Pseudomonadati</taxon>
        <taxon>Bacteroidota</taxon>
        <taxon>Cytophagia</taxon>
        <taxon>Cytophagales</taxon>
        <taxon>Cyclobacteriaceae</taxon>
        <taxon>Algoriphagus</taxon>
    </lineage>
</organism>
<reference evidence="2" key="1">
    <citation type="submission" date="2016-10" db="EMBL/GenBank/DDBJ databases">
        <authorList>
            <person name="Varghese N."/>
            <person name="Submissions S."/>
        </authorList>
    </citation>
    <scope>NUCLEOTIDE SEQUENCE [LARGE SCALE GENOMIC DNA]</scope>
    <source>
        <strain evidence="2">DSM 22703</strain>
    </source>
</reference>
<keyword evidence="1" id="KW-0378">Hydrolase</keyword>
<dbReference type="AlphaFoldDB" id="A0A1G5YT53"/>
<protein>
    <submittedName>
        <fullName evidence="1">Acyl-CoA thioester hydrolase</fullName>
    </submittedName>
</protein>
<dbReference type="Gene3D" id="3.10.129.10">
    <property type="entry name" value="Hotdog Thioesterase"/>
    <property type="match status" value="1"/>
</dbReference>
<dbReference type="CDD" id="cd00586">
    <property type="entry name" value="4HBT"/>
    <property type="match status" value="1"/>
</dbReference>
<dbReference type="GO" id="GO:0047617">
    <property type="term" value="F:fatty acyl-CoA hydrolase activity"/>
    <property type="evidence" value="ECO:0007669"/>
    <property type="project" value="TreeGrafter"/>
</dbReference>
<evidence type="ECO:0000313" key="2">
    <source>
        <dbReference type="Proteomes" id="UP000198756"/>
    </source>
</evidence>